<dbReference type="InterPro" id="IPR010987">
    <property type="entry name" value="Glutathione-S-Trfase_C-like"/>
</dbReference>
<dbReference type="PANTHER" id="PTHR44051">
    <property type="entry name" value="GLUTATHIONE S-TRANSFERASE-RELATED"/>
    <property type="match status" value="1"/>
</dbReference>
<dbReference type="GO" id="GO:0016491">
    <property type="term" value="F:oxidoreductase activity"/>
    <property type="evidence" value="ECO:0007669"/>
    <property type="project" value="UniProtKB-KW"/>
</dbReference>
<dbReference type="SFLD" id="SFLDG00358">
    <property type="entry name" value="Main_(cytGST)"/>
    <property type="match status" value="1"/>
</dbReference>
<evidence type="ECO:0000313" key="4">
    <source>
        <dbReference type="EMBL" id="SLN25169.1"/>
    </source>
</evidence>
<gene>
    <name evidence="4" type="primary">yfcG_1</name>
    <name evidence="4" type="ORF">ROH8110_01092</name>
</gene>
<dbReference type="Pfam" id="PF02798">
    <property type="entry name" value="GST_N"/>
    <property type="match status" value="1"/>
</dbReference>
<keyword evidence="4" id="KW-0560">Oxidoreductase</keyword>
<dbReference type="OrthoDB" id="9810080at2"/>
<dbReference type="RefSeq" id="WP_085816622.1">
    <property type="nucleotide sequence ID" value="NZ_FWFU01000001.1"/>
</dbReference>
<dbReference type="Gene3D" id="3.40.30.10">
    <property type="entry name" value="Glutaredoxin"/>
    <property type="match status" value="1"/>
</dbReference>
<dbReference type="PROSITE" id="PS50405">
    <property type="entry name" value="GST_CTER"/>
    <property type="match status" value="1"/>
</dbReference>
<dbReference type="InterPro" id="IPR036249">
    <property type="entry name" value="Thioredoxin-like_sf"/>
</dbReference>
<dbReference type="InterPro" id="IPR036282">
    <property type="entry name" value="Glutathione-S-Trfase_C_sf"/>
</dbReference>
<evidence type="ECO:0000256" key="1">
    <source>
        <dbReference type="RuleBase" id="RU003494"/>
    </source>
</evidence>
<dbReference type="SFLD" id="SFLDS00019">
    <property type="entry name" value="Glutathione_Transferase_(cytos"/>
    <property type="match status" value="1"/>
</dbReference>
<dbReference type="EC" id="1.8.4.-" evidence="4"/>
<dbReference type="PROSITE" id="PS50404">
    <property type="entry name" value="GST_NTER"/>
    <property type="match status" value="1"/>
</dbReference>
<evidence type="ECO:0000259" key="3">
    <source>
        <dbReference type="PROSITE" id="PS50405"/>
    </source>
</evidence>
<feature type="domain" description="GST N-terminal" evidence="2">
    <location>
        <begin position="1"/>
        <end position="86"/>
    </location>
</feature>
<dbReference type="PANTHER" id="PTHR44051:SF8">
    <property type="entry name" value="GLUTATHIONE S-TRANSFERASE GSTA"/>
    <property type="match status" value="1"/>
</dbReference>
<keyword evidence="5" id="KW-1185">Reference proteome</keyword>
<accession>A0A1X6YM24</accession>
<dbReference type="SUPFAM" id="SSF47616">
    <property type="entry name" value="GST C-terminal domain-like"/>
    <property type="match status" value="1"/>
</dbReference>
<evidence type="ECO:0000259" key="2">
    <source>
        <dbReference type="PROSITE" id="PS50404"/>
    </source>
</evidence>
<dbReference type="CDD" id="cd03207">
    <property type="entry name" value="GST_C_8"/>
    <property type="match status" value="1"/>
</dbReference>
<protein>
    <submittedName>
        <fullName evidence="4">Disulfide-bond oxidoreductase YfcG</fullName>
        <ecNumber evidence="4">1.8.4.-</ecNumber>
    </submittedName>
</protein>
<dbReference type="InterPro" id="IPR004045">
    <property type="entry name" value="Glutathione_S-Trfase_N"/>
</dbReference>
<sequence length="224" mass="25335">MTVTLVTYDWVPEFPRTLVRDLRVRWVLEELEKPYNIETVPLNPKSDAHCAIQPFGQVPVIRDDDLSVFESGAILIHLGEGSALMPEVKRAEVIQWMFAAFNTLEMVSGSWMQMVLAQKFPDFFGPAPEDEVIAYARQAMNHKLRVMQEVLDGRNWLVGDFSIADIAMSDVLRAVEGLGALADWPGLSDYVARAKARPAFQKAMNDQMTHWQAADEERQKRDAG</sequence>
<dbReference type="EMBL" id="FWFU01000001">
    <property type="protein sequence ID" value="SLN25169.1"/>
    <property type="molecule type" value="Genomic_DNA"/>
</dbReference>
<dbReference type="Pfam" id="PF00043">
    <property type="entry name" value="GST_C"/>
    <property type="match status" value="1"/>
</dbReference>
<dbReference type="Gene3D" id="1.20.1050.10">
    <property type="match status" value="1"/>
</dbReference>
<feature type="domain" description="GST C-terminal" evidence="3">
    <location>
        <begin position="86"/>
        <end position="223"/>
    </location>
</feature>
<dbReference type="InterPro" id="IPR004046">
    <property type="entry name" value="GST_C"/>
</dbReference>
<reference evidence="4 5" key="1">
    <citation type="submission" date="2017-03" db="EMBL/GenBank/DDBJ databases">
        <authorList>
            <person name="Afonso C.L."/>
            <person name="Miller P.J."/>
            <person name="Scott M.A."/>
            <person name="Spackman E."/>
            <person name="Goraichik I."/>
            <person name="Dimitrov K.M."/>
            <person name="Suarez D.L."/>
            <person name="Swayne D.E."/>
        </authorList>
    </citation>
    <scope>NUCLEOTIDE SEQUENCE [LARGE SCALE GENOMIC DNA]</scope>
    <source>
        <strain evidence="4 5">CECT 8110</strain>
    </source>
</reference>
<dbReference type="SUPFAM" id="SSF52833">
    <property type="entry name" value="Thioredoxin-like"/>
    <property type="match status" value="1"/>
</dbReference>
<name>A0A1X6YM24_9RHOB</name>
<dbReference type="InterPro" id="IPR040079">
    <property type="entry name" value="Glutathione_S-Trfase"/>
</dbReference>
<dbReference type="Proteomes" id="UP000193207">
    <property type="component" value="Unassembled WGS sequence"/>
</dbReference>
<dbReference type="AlphaFoldDB" id="A0A1X6YM24"/>
<evidence type="ECO:0000313" key="5">
    <source>
        <dbReference type="Proteomes" id="UP000193207"/>
    </source>
</evidence>
<proteinExistence type="inferred from homology"/>
<dbReference type="CDD" id="cd03046">
    <property type="entry name" value="GST_N_GTT1_like"/>
    <property type="match status" value="1"/>
</dbReference>
<dbReference type="FunFam" id="3.40.30.10:FF:000331">
    <property type="entry name" value="Glutathione S-transferase"/>
    <property type="match status" value="1"/>
</dbReference>
<comment type="similarity">
    <text evidence="1">Belongs to the GST superfamily.</text>
</comment>
<organism evidence="4 5">
    <name type="scientific">Roseovarius halotolerans</name>
    <dbReference type="NCBI Taxonomy" id="505353"/>
    <lineage>
        <taxon>Bacteria</taxon>
        <taxon>Pseudomonadati</taxon>
        <taxon>Pseudomonadota</taxon>
        <taxon>Alphaproteobacteria</taxon>
        <taxon>Rhodobacterales</taxon>
        <taxon>Roseobacteraceae</taxon>
        <taxon>Roseovarius</taxon>
    </lineage>
</organism>